<dbReference type="PANTHER" id="PTHR43372">
    <property type="entry name" value="FATTY-ACID AMIDE HYDROLASE"/>
    <property type="match status" value="1"/>
</dbReference>
<gene>
    <name evidence="4" type="ORF">LARSCL_LOCUS17534</name>
</gene>
<dbReference type="SUPFAM" id="SSF75304">
    <property type="entry name" value="Amidase signature (AS) enzymes"/>
    <property type="match status" value="1"/>
</dbReference>
<feature type="transmembrane region" description="Helical" evidence="2">
    <location>
        <begin position="6"/>
        <end position="28"/>
    </location>
</feature>
<proteinExistence type="predicted"/>
<dbReference type="InterPro" id="IPR023631">
    <property type="entry name" value="Amidase_dom"/>
</dbReference>
<protein>
    <recommendedName>
        <fullName evidence="3">Amidase domain-containing protein</fullName>
    </recommendedName>
</protein>
<keyword evidence="2" id="KW-0812">Transmembrane</keyword>
<feature type="active site" description="Charge relay system" evidence="1">
    <location>
        <position position="126"/>
    </location>
</feature>
<dbReference type="Proteomes" id="UP001497382">
    <property type="component" value="Unassembled WGS sequence"/>
</dbReference>
<dbReference type="PIRSF" id="PIRSF001221">
    <property type="entry name" value="Amidase_fungi"/>
    <property type="match status" value="1"/>
</dbReference>
<evidence type="ECO:0000256" key="2">
    <source>
        <dbReference type="SAM" id="Phobius"/>
    </source>
</evidence>
<evidence type="ECO:0000313" key="4">
    <source>
        <dbReference type="EMBL" id="CAL1292222.1"/>
    </source>
</evidence>
<evidence type="ECO:0000313" key="5">
    <source>
        <dbReference type="Proteomes" id="UP001497382"/>
    </source>
</evidence>
<reference evidence="4 5" key="1">
    <citation type="submission" date="2024-04" db="EMBL/GenBank/DDBJ databases">
        <authorList>
            <person name="Rising A."/>
            <person name="Reimegard J."/>
            <person name="Sonavane S."/>
            <person name="Akerstrom W."/>
            <person name="Nylinder S."/>
            <person name="Hedman E."/>
            <person name="Kallberg Y."/>
        </authorList>
    </citation>
    <scope>NUCLEOTIDE SEQUENCE [LARGE SCALE GENOMIC DNA]</scope>
</reference>
<dbReference type="PANTHER" id="PTHR43372:SF4">
    <property type="entry name" value="FATTY-ACID AMIDE HYDROLASE 2"/>
    <property type="match status" value="1"/>
</dbReference>
<accession>A0AAV2B7V2</accession>
<dbReference type="EMBL" id="CAXIEN010000301">
    <property type="protein sequence ID" value="CAL1292222.1"/>
    <property type="molecule type" value="Genomic_DNA"/>
</dbReference>
<keyword evidence="2" id="KW-1133">Transmembrane helix</keyword>
<dbReference type="Pfam" id="PF01425">
    <property type="entry name" value="Amidase"/>
    <property type="match status" value="1"/>
</dbReference>
<dbReference type="InterPro" id="IPR052739">
    <property type="entry name" value="FAAH2"/>
</dbReference>
<dbReference type="Gene3D" id="3.90.1300.10">
    <property type="entry name" value="Amidase signature (AS) domain"/>
    <property type="match status" value="1"/>
</dbReference>
<comment type="caution">
    <text evidence="4">The sequence shown here is derived from an EMBL/GenBank/DDBJ whole genome shotgun (WGS) entry which is preliminary data.</text>
</comment>
<evidence type="ECO:0000259" key="3">
    <source>
        <dbReference type="Pfam" id="PF01425"/>
    </source>
</evidence>
<dbReference type="AlphaFoldDB" id="A0AAV2B7V2"/>
<name>A0AAV2B7V2_9ARAC</name>
<evidence type="ECO:0000256" key="1">
    <source>
        <dbReference type="PIRSR" id="PIRSR001221-1"/>
    </source>
</evidence>
<dbReference type="InterPro" id="IPR036928">
    <property type="entry name" value="AS_sf"/>
</dbReference>
<feature type="domain" description="Amidase" evidence="3">
    <location>
        <begin position="64"/>
        <end position="509"/>
    </location>
</feature>
<dbReference type="GO" id="GO:0012505">
    <property type="term" value="C:endomembrane system"/>
    <property type="evidence" value="ECO:0007669"/>
    <property type="project" value="TreeGrafter"/>
</dbReference>
<sequence length="527" mass="58126">MESEILYWIIQTLLVIVRSTLHLVMMIFHRGKKKVVPSVKNPMLLKSASTLARDIREGRCKSEDVIKAYIERILEVEPCINATAELCFDNALKKAREVDGIIASKKYTKEQLSLEKPLFGVPISVKGLFHIKNMPFTGGSLLFSDLKVTEDAPTVATLKKAGAIVIATTNVPELGLDMETHNKIYGRTCNPYDTGRTSGGSSGGEAALISAGASVLGLGNDFLGSLRIPAHFTGIFSHKPSRGLVSNHGSSPFERPDNLHSCNAEVFKFLASGPMCRYAEDLITSMKVLTLDDAVRMKFDHHVDFKRVKIRYLREIRSPLIVPVDQDIAAGLENAVSYFQKQHDTAPQEITMPSQFDITRWIASVVVPLINDVKASTIGEKGLGLNEKLEFAKCLIGKSRLCFSTFINLNSASNPLLYRKSQSSYYQKIIEKCSDEFSKILDENTVLLMPTMPFTAPFHLETFPLLPSACYVALFNVLGLPVTHCPLGFTKKGLPYGIQIVGCQNNDPLTIACAVELEKAFGGWKSC</sequence>
<feature type="active site" description="Charge relay system" evidence="1">
    <location>
        <position position="201"/>
    </location>
</feature>
<feature type="active site" description="Acyl-ester intermediate" evidence="1">
    <location>
        <position position="225"/>
    </location>
</feature>
<keyword evidence="2" id="KW-0472">Membrane</keyword>
<organism evidence="4 5">
    <name type="scientific">Larinioides sclopetarius</name>
    <dbReference type="NCBI Taxonomy" id="280406"/>
    <lineage>
        <taxon>Eukaryota</taxon>
        <taxon>Metazoa</taxon>
        <taxon>Ecdysozoa</taxon>
        <taxon>Arthropoda</taxon>
        <taxon>Chelicerata</taxon>
        <taxon>Arachnida</taxon>
        <taxon>Araneae</taxon>
        <taxon>Araneomorphae</taxon>
        <taxon>Entelegynae</taxon>
        <taxon>Araneoidea</taxon>
        <taxon>Araneidae</taxon>
        <taxon>Larinioides</taxon>
    </lineage>
</organism>
<keyword evidence="5" id="KW-1185">Reference proteome</keyword>